<feature type="transmembrane region" description="Helical" evidence="3">
    <location>
        <begin position="1856"/>
        <end position="1876"/>
    </location>
</feature>
<dbReference type="InterPro" id="IPR013783">
    <property type="entry name" value="Ig-like_fold"/>
</dbReference>
<evidence type="ECO:0000256" key="3">
    <source>
        <dbReference type="SAM" id="Phobius"/>
    </source>
</evidence>
<protein>
    <submittedName>
        <fullName evidence="6">Receptor-type tyrosine-protein phosphatase beta-like</fullName>
    </submittedName>
</protein>
<keyword evidence="5" id="KW-1185">Reference proteome</keyword>
<evidence type="ECO:0000256" key="1">
    <source>
        <dbReference type="ARBA" id="ARBA00022737"/>
    </source>
</evidence>
<feature type="domain" description="Fibronectin type-III" evidence="4">
    <location>
        <begin position="9"/>
        <end position="105"/>
    </location>
</feature>
<feature type="compositionally biased region" description="Basic and acidic residues" evidence="2">
    <location>
        <begin position="1647"/>
        <end position="1662"/>
    </location>
</feature>
<feature type="domain" description="Fibronectin type-III" evidence="4">
    <location>
        <begin position="797"/>
        <end position="887"/>
    </location>
</feature>
<dbReference type="KEGG" id="bfo:118426187"/>
<reference evidence="6" key="2">
    <citation type="submission" date="2025-08" db="UniProtKB">
        <authorList>
            <consortium name="RefSeq"/>
        </authorList>
    </citation>
    <scope>IDENTIFICATION</scope>
    <source>
        <strain evidence="6">S238N-H82</strain>
        <tissue evidence="6">Testes</tissue>
    </source>
</reference>
<dbReference type="SMART" id="SM00060">
    <property type="entry name" value="FN3"/>
    <property type="match status" value="18"/>
</dbReference>
<feature type="transmembrane region" description="Helical" evidence="3">
    <location>
        <begin position="1774"/>
        <end position="1796"/>
    </location>
</feature>
<accession>A0A9J7LYK7</accession>
<dbReference type="PANTHER" id="PTHR46708:SF2">
    <property type="entry name" value="FIBRONECTIN TYPE-III DOMAIN-CONTAINING PROTEIN"/>
    <property type="match status" value="1"/>
</dbReference>
<feature type="domain" description="Fibronectin type-III" evidence="4">
    <location>
        <begin position="1158"/>
        <end position="1250"/>
    </location>
</feature>
<feature type="domain" description="Fibronectin type-III" evidence="4">
    <location>
        <begin position="1441"/>
        <end position="1535"/>
    </location>
</feature>
<dbReference type="InterPro" id="IPR050991">
    <property type="entry name" value="ECM_Regulatory_Proteins"/>
</dbReference>
<dbReference type="SUPFAM" id="SSF49265">
    <property type="entry name" value="Fibronectin type III"/>
    <property type="match status" value="11"/>
</dbReference>
<dbReference type="OMA" id="ATWEFPG"/>
<evidence type="ECO:0000256" key="2">
    <source>
        <dbReference type="SAM" id="MobiDB-lite"/>
    </source>
</evidence>
<dbReference type="PROSITE" id="PS50853">
    <property type="entry name" value="FN3"/>
    <property type="match status" value="8"/>
</dbReference>
<dbReference type="OrthoDB" id="10057517at2759"/>
<feature type="region of interest" description="Disordered" evidence="2">
    <location>
        <begin position="1629"/>
        <end position="1662"/>
    </location>
</feature>
<keyword evidence="1" id="KW-0677">Repeat</keyword>
<organism evidence="5 6">
    <name type="scientific">Branchiostoma floridae</name>
    <name type="common">Florida lancelet</name>
    <name type="synonym">Amphioxus</name>
    <dbReference type="NCBI Taxonomy" id="7739"/>
    <lineage>
        <taxon>Eukaryota</taxon>
        <taxon>Metazoa</taxon>
        <taxon>Chordata</taxon>
        <taxon>Cephalochordata</taxon>
        <taxon>Leptocardii</taxon>
        <taxon>Amphioxiformes</taxon>
        <taxon>Branchiostomatidae</taxon>
        <taxon>Branchiostoma</taxon>
    </lineage>
</organism>
<dbReference type="InterPro" id="IPR003961">
    <property type="entry name" value="FN3_dom"/>
</dbReference>
<feature type="domain" description="Fibronectin type-III" evidence="4">
    <location>
        <begin position="611"/>
        <end position="705"/>
    </location>
</feature>
<feature type="domain" description="Fibronectin type-III" evidence="4">
    <location>
        <begin position="1656"/>
        <end position="1759"/>
    </location>
</feature>
<feature type="compositionally biased region" description="Polar residues" evidence="2">
    <location>
        <begin position="1629"/>
        <end position="1641"/>
    </location>
</feature>
<dbReference type="CDD" id="cd00063">
    <property type="entry name" value="FN3"/>
    <property type="match status" value="12"/>
</dbReference>
<dbReference type="PANTHER" id="PTHR46708">
    <property type="entry name" value="TENASCIN"/>
    <property type="match status" value="1"/>
</dbReference>
<evidence type="ECO:0000259" key="4">
    <source>
        <dbReference type="PROSITE" id="PS50853"/>
    </source>
</evidence>
<evidence type="ECO:0000313" key="6">
    <source>
        <dbReference type="RefSeq" id="XP_035691342.1"/>
    </source>
</evidence>
<gene>
    <name evidence="6" type="primary">LOC118426187</name>
</gene>
<dbReference type="Pfam" id="PF00041">
    <property type="entry name" value="fn3"/>
    <property type="match status" value="10"/>
</dbReference>
<dbReference type="InterPro" id="IPR036116">
    <property type="entry name" value="FN3_sf"/>
</dbReference>
<keyword evidence="3" id="KW-0472">Membrane</keyword>
<keyword evidence="3" id="KW-0812">Transmembrane</keyword>
<dbReference type="RefSeq" id="XP_035691342.1">
    <property type="nucleotide sequence ID" value="XM_035835449.1"/>
</dbReference>
<sequence>MGSSLEIPTVTGLCVTSYGTTSISISWTAVTGWWPLSDPEVRVHISASGPNETWKKSDDLLGGTSTKRFENLRPASNYTIRVAVLGWGGTEGKRTSILCATRPRPITSISVTEQTTSTIKVKWAAAIDNNVTYLAQITGHDPIPVDKDLAFVFKELDPGTSYDVSVIVKRTFEDGREVESRPCKTTASTCPARPEGFHVNSCSPYSITVAWQPPVGNIDCYKVDIWCKDQTKSRSDNQKPEQSQTKGKDSIECVFDSLSTNPGSLHRITISSHFQDLSSEMVEITQRTKVCSPDLKLCEKTETSITISWEHVKGEKEKYVLSLSPSEGESDVEIPCHENRLQHMFQNLVPGKEYKVSAITIYEDAECERCVLIVRTTVPPPQNITVIKESITAHSFMVRWDKVVGEISGYFVRYSSQSHCQYEPFLIAPEHQQVELTDLIPGTTYSVSVSSKSGDDESTSDKIIQSTKVLPIIESDHSEGDWDDYEIEAENKETKEREIIVWTSKESKEHEQLIPNLVPGSWYDISIRSVRGDQKSTPSTVRFRTLPNAPVDVEITTKGHEVTIGWKHPYGKNDGYVVKLSSLSETLYTIHGVTVSGDGKSEETVLTVRTAVGEPKNPAVEATLTALKLQWDPADGEVDEYHVYLEPKDDPSSTAPVVVPKNCNTCHQFNELVPGRLYKMTIVTIREDVESNECVVTEQTLVGQPKNVQLEQSGDGALRLTWEDADGDKDGEVHQYGISISHGNEVSRREISASSHEYLFENLTPGRLYTISMWTYVGDLGSTSIPRSIQERTLVASAKAVRVSDCTHSSISFTWDDAEGDVDNYEYCAMHREVCVKTNVTELSDQRPVQVDDLTGGRLYSLVVVAVSGDRKSQPTTTTHRTKVHKPEGLRIFNVKNQQVTITWEQAQGDKDKYTAAIFDTTLEDRAPNCIGDVSASAFALEYRFSALVPGREYEIAIRTNSGGETSEPETRLIRTLPLRPVNVRTSTVDSGIIVKWLEPSGDKDEYSLEICPNENLQSPVLISSGNETSHTFTGVTLGKLYDIKISTRSKDVESAKVVRQQRMTVGPPSLVPPQPFETSLKVIWKHAEGVKDRYHIKIWEEGGSTYVREDVRNADEDLEMTFESLVSGRLYRVEVTTESGGEFSECVHETVRTKIRPPTEIIIADNDVKENSIRITWPEPYCDKDRYHVSIAPKYGVENPVDVVERGQPLEYTFQKLTSGRKYQLSVWTDSGGDKSYPVTTMKRTTVSSIEQISVRERTESTLTITWHDAKGEKSSYIASIREMNCEMSLQNPLNIPTNSRSLPYSRTFTTLIPGRMYEVSVVTVSGEMESLPRNMPFRTIVSPPRNVKIPQDSVTEHSMDVVWEDARGDWESYEHNISPNEGFARHIGKESLDGAVVYRSTFENLVAGKIYRIGMFTRNKEADSEVVLLEGKRTKVAAVDENSIVFTNVSENAVTLEWAQAAGEKDIYRVTIHPSSDDTAVVKSPSAEIKADDELLHTFSDLTPGQKYNISIVTFKENDKSSEATKTIHTKPNKPEGFRVETFAESIAVSWDSPVGVQDEYMVEIRKVAEDPEWFIKATFAEKTGPPNDEGAGITDESTETRPWQSFKYTFREKGTIKARTKYKISAQTRSGEKQSGGQFSHVVSVEERTKPHPPRDPRLVKEGIESVTFSWAPPIDEEQKRDIYRYRYIVKYKGPGEEGEREHDCQYNNSAKIEHLRDNTEYDFFVISVVETTTEDGKQERVYSERCRFTFKTESRSTKIVRKFSKKMNQALFIVICGGAFVITLFTFLGVFIHNCVRPFDQNEVDSAIEIPSTNVTNTTNLNNISSVKPTSSSVQSYNSGIECFFEKAGEQFWYFVFSTAVPAICLLAILLWKVVKRVRKSMTRATNGEIRRLLEESAIEMTDIYSDEDKPRLEYGITTTRQRWLFDSS</sequence>
<dbReference type="Proteomes" id="UP000001554">
    <property type="component" value="Chromosome 11"/>
</dbReference>
<feature type="domain" description="Fibronectin type-III" evidence="4">
    <location>
        <begin position="380"/>
        <end position="472"/>
    </location>
</feature>
<proteinExistence type="predicted"/>
<dbReference type="Gene3D" id="2.60.40.10">
    <property type="entry name" value="Immunoglobulins"/>
    <property type="match status" value="16"/>
</dbReference>
<dbReference type="GeneID" id="118426187"/>
<evidence type="ECO:0000313" key="5">
    <source>
        <dbReference type="Proteomes" id="UP000001554"/>
    </source>
</evidence>
<reference evidence="5" key="1">
    <citation type="journal article" date="2020" name="Nat. Ecol. Evol.">
        <title>Deeply conserved synteny resolves early events in vertebrate evolution.</title>
        <authorList>
            <person name="Simakov O."/>
            <person name="Marletaz F."/>
            <person name="Yue J.X."/>
            <person name="O'Connell B."/>
            <person name="Jenkins J."/>
            <person name="Brandt A."/>
            <person name="Calef R."/>
            <person name="Tung C.H."/>
            <person name="Huang T.K."/>
            <person name="Schmutz J."/>
            <person name="Satoh N."/>
            <person name="Yu J.K."/>
            <person name="Putnam N.H."/>
            <person name="Green R.E."/>
            <person name="Rokhsar D.S."/>
        </authorList>
    </citation>
    <scope>NUCLEOTIDE SEQUENCE [LARGE SCALE GENOMIC DNA]</scope>
    <source>
        <strain evidence="5">S238N-H82</strain>
    </source>
</reference>
<keyword evidence="3" id="KW-1133">Transmembrane helix</keyword>
<feature type="domain" description="Fibronectin type-III" evidence="4">
    <location>
        <begin position="978"/>
        <end position="1069"/>
    </location>
</feature>
<name>A0A9J7LYK7_BRAFL</name>